<feature type="signal peptide" evidence="2">
    <location>
        <begin position="1"/>
        <end position="20"/>
    </location>
</feature>
<organism evidence="3 4">
    <name type="scientific">Planotetraspora mira</name>
    <dbReference type="NCBI Taxonomy" id="58121"/>
    <lineage>
        <taxon>Bacteria</taxon>
        <taxon>Bacillati</taxon>
        <taxon>Actinomycetota</taxon>
        <taxon>Actinomycetes</taxon>
        <taxon>Streptosporangiales</taxon>
        <taxon>Streptosporangiaceae</taxon>
        <taxon>Planotetraspora</taxon>
    </lineage>
</organism>
<protein>
    <submittedName>
        <fullName evidence="3">Uncharacterized protein</fullName>
    </submittedName>
</protein>
<dbReference type="Proteomes" id="UP000650628">
    <property type="component" value="Unassembled WGS sequence"/>
</dbReference>
<sequence>MPFCAVIVAGVLLATGSGTSADPAPAVDAQGVVSAPEAASGPVRGVLSQLAWIDDPMPTFPDAAALHAPTPQDVVVVWPPADGTVPGSQTLILDIKGHQHASSWSSDDSDGSSSSDDFGFDGSGTDDAGTGYAH</sequence>
<reference evidence="3 4" key="1">
    <citation type="submission" date="2021-01" db="EMBL/GenBank/DDBJ databases">
        <title>Whole genome shotgun sequence of Planotetraspora mira NBRC 15435.</title>
        <authorList>
            <person name="Komaki H."/>
            <person name="Tamura T."/>
        </authorList>
    </citation>
    <scope>NUCLEOTIDE SEQUENCE [LARGE SCALE GENOMIC DNA]</scope>
    <source>
        <strain evidence="3 4">NBRC 15435</strain>
    </source>
</reference>
<evidence type="ECO:0000256" key="1">
    <source>
        <dbReference type="SAM" id="MobiDB-lite"/>
    </source>
</evidence>
<feature type="compositionally biased region" description="Low complexity" evidence="1">
    <location>
        <begin position="101"/>
        <end position="117"/>
    </location>
</feature>
<dbReference type="RefSeq" id="WP_203953005.1">
    <property type="nucleotide sequence ID" value="NZ_BOOO01000013.1"/>
</dbReference>
<accession>A0A8J3TMV4</accession>
<comment type="caution">
    <text evidence="3">The sequence shown here is derived from an EMBL/GenBank/DDBJ whole genome shotgun (WGS) entry which is preliminary data.</text>
</comment>
<feature type="compositionally biased region" description="Low complexity" evidence="1">
    <location>
        <begin position="123"/>
        <end position="134"/>
    </location>
</feature>
<dbReference type="AlphaFoldDB" id="A0A8J3TMV4"/>
<dbReference type="EMBL" id="BOOO01000013">
    <property type="protein sequence ID" value="GII29004.1"/>
    <property type="molecule type" value="Genomic_DNA"/>
</dbReference>
<evidence type="ECO:0000313" key="3">
    <source>
        <dbReference type="EMBL" id="GII29004.1"/>
    </source>
</evidence>
<evidence type="ECO:0000256" key="2">
    <source>
        <dbReference type="SAM" id="SignalP"/>
    </source>
</evidence>
<name>A0A8J3TMV4_9ACTN</name>
<proteinExistence type="predicted"/>
<keyword evidence="2" id="KW-0732">Signal</keyword>
<feature type="chain" id="PRO_5039629281" evidence="2">
    <location>
        <begin position="21"/>
        <end position="134"/>
    </location>
</feature>
<evidence type="ECO:0000313" key="4">
    <source>
        <dbReference type="Proteomes" id="UP000650628"/>
    </source>
</evidence>
<feature type="region of interest" description="Disordered" evidence="1">
    <location>
        <begin position="96"/>
        <end position="134"/>
    </location>
</feature>
<gene>
    <name evidence="3" type="ORF">Pmi06nite_24460</name>
</gene>
<keyword evidence="4" id="KW-1185">Reference proteome</keyword>